<keyword evidence="5 6" id="KW-0472">Membrane</keyword>
<evidence type="ECO:0000256" key="1">
    <source>
        <dbReference type="ARBA" id="ARBA00004141"/>
    </source>
</evidence>
<feature type="transmembrane region" description="Helical" evidence="6">
    <location>
        <begin position="126"/>
        <end position="143"/>
    </location>
</feature>
<comment type="similarity">
    <text evidence="2 6">Belongs to the peroxisomal membrane protein PXMP2/4 family.</text>
</comment>
<keyword evidence="8" id="KW-1185">Reference proteome</keyword>
<feature type="transmembrane region" description="Helical" evidence="6">
    <location>
        <begin position="87"/>
        <end position="105"/>
    </location>
</feature>
<evidence type="ECO:0008006" key="9">
    <source>
        <dbReference type="Google" id="ProtNLM"/>
    </source>
</evidence>
<comment type="subcellular location">
    <subcellularLocation>
        <location evidence="1">Membrane</location>
        <topology evidence="1">Multi-pass membrane protein</topology>
    </subcellularLocation>
</comment>
<feature type="transmembrane region" description="Helical" evidence="6">
    <location>
        <begin position="210"/>
        <end position="230"/>
    </location>
</feature>
<evidence type="ECO:0000256" key="6">
    <source>
        <dbReference type="RuleBase" id="RU363053"/>
    </source>
</evidence>
<keyword evidence="4 6" id="KW-1133">Transmembrane helix</keyword>
<evidence type="ECO:0000256" key="4">
    <source>
        <dbReference type="ARBA" id="ARBA00022989"/>
    </source>
</evidence>
<name>A0A8S1GRW9_9PELO</name>
<dbReference type="EMBL" id="CAJGYM010000002">
    <property type="protein sequence ID" value="CAD6185433.1"/>
    <property type="molecule type" value="Genomic_DNA"/>
</dbReference>
<evidence type="ECO:0000256" key="3">
    <source>
        <dbReference type="ARBA" id="ARBA00022692"/>
    </source>
</evidence>
<dbReference type="GO" id="GO:0005739">
    <property type="term" value="C:mitochondrion"/>
    <property type="evidence" value="ECO:0007669"/>
    <property type="project" value="TreeGrafter"/>
</dbReference>
<dbReference type="GO" id="GO:0016020">
    <property type="term" value="C:membrane"/>
    <property type="evidence" value="ECO:0007669"/>
    <property type="project" value="UniProtKB-SubCell"/>
</dbReference>
<proteinExistence type="inferred from homology"/>
<dbReference type="AlphaFoldDB" id="A0A8S1GRW9"/>
<dbReference type="PANTHER" id="PTHR11266">
    <property type="entry name" value="PEROXISOMAL MEMBRANE PROTEIN 2, PXMP2 MPV17"/>
    <property type="match status" value="1"/>
</dbReference>
<dbReference type="PANTHER" id="PTHR11266:SF8">
    <property type="entry name" value="MPV17-LIKE PROTEIN 2"/>
    <property type="match status" value="1"/>
</dbReference>
<evidence type="ECO:0000256" key="5">
    <source>
        <dbReference type="ARBA" id="ARBA00023136"/>
    </source>
</evidence>
<comment type="caution">
    <text evidence="7">The sequence shown here is derived from an EMBL/GenBank/DDBJ whole genome shotgun (WGS) entry which is preliminary data.</text>
</comment>
<evidence type="ECO:0000256" key="2">
    <source>
        <dbReference type="ARBA" id="ARBA00006824"/>
    </source>
</evidence>
<sequence>MKTLISVFEAIQIKLLSWVASASSSASRFNCVSSEKSEAIRRFLGKHLLLTNIATSCTQIGTADVIQQYLNGDVTKFGWDWRRTCRMAAIGFVMAPALHGFYRVLDTRKFKGSRQTRVLKKLAWDTAFIPFFSCTFITVGALYEGQTLNEALAEYRRKMWHIWKVDFTIWPPAQLINFYFFCLQRALEARGLYECNYAQVGIESWHSIRLLTLLLLPPIVSFLLLTVCALSKSSKVKYEPGYSISLRRSLPRVLFVIVTLDVLMRTAMFFRLMEDNLQFVVVTGSEKGDAVLQTFFDVSLQVAVCISYLFPIYVPVLIGLFVKNFRNTLFRNGNRKMARAL</sequence>
<feature type="transmembrane region" description="Helical" evidence="6">
    <location>
        <begin position="250"/>
        <end position="270"/>
    </location>
</feature>
<reference evidence="7" key="1">
    <citation type="submission" date="2020-10" db="EMBL/GenBank/DDBJ databases">
        <authorList>
            <person name="Kikuchi T."/>
        </authorList>
    </citation>
    <scope>NUCLEOTIDE SEQUENCE</scope>
    <source>
        <strain evidence="7">NKZ352</strain>
    </source>
</reference>
<gene>
    <name evidence="7" type="ORF">CAUJ_LOCUS1352</name>
</gene>
<evidence type="ECO:0000313" key="7">
    <source>
        <dbReference type="EMBL" id="CAD6185433.1"/>
    </source>
</evidence>
<feature type="transmembrane region" description="Helical" evidence="6">
    <location>
        <begin position="300"/>
        <end position="322"/>
    </location>
</feature>
<dbReference type="Pfam" id="PF04117">
    <property type="entry name" value="Mpv17_PMP22"/>
    <property type="match status" value="1"/>
</dbReference>
<dbReference type="GO" id="GO:0061668">
    <property type="term" value="P:mitochondrial ribosome assembly"/>
    <property type="evidence" value="ECO:0007669"/>
    <property type="project" value="TreeGrafter"/>
</dbReference>
<dbReference type="Proteomes" id="UP000835052">
    <property type="component" value="Unassembled WGS sequence"/>
</dbReference>
<evidence type="ECO:0000313" key="8">
    <source>
        <dbReference type="Proteomes" id="UP000835052"/>
    </source>
</evidence>
<keyword evidence="3 6" id="KW-0812">Transmembrane</keyword>
<dbReference type="InterPro" id="IPR007248">
    <property type="entry name" value="Mpv17_PMP22"/>
</dbReference>
<organism evidence="7 8">
    <name type="scientific">Caenorhabditis auriculariae</name>
    <dbReference type="NCBI Taxonomy" id="2777116"/>
    <lineage>
        <taxon>Eukaryota</taxon>
        <taxon>Metazoa</taxon>
        <taxon>Ecdysozoa</taxon>
        <taxon>Nematoda</taxon>
        <taxon>Chromadorea</taxon>
        <taxon>Rhabditida</taxon>
        <taxon>Rhabditina</taxon>
        <taxon>Rhabditomorpha</taxon>
        <taxon>Rhabditoidea</taxon>
        <taxon>Rhabditidae</taxon>
        <taxon>Peloderinae</taxon>
        <taxon>Caenorhabditis</taxon>
    </lineage>
</organism>
<accession>A0A8S1GRW9</accession>
<protein>
    <recommendedName>
        <fullName evidence="9">G-protein coupled receptors family 1 profile domain-containing protein</fullName>
    </recommendedName>
</protein>
<dbReference type="OrthoDB" id="5818469at2759"/>